<comment type="caution">
    <text evidence="1">The sequence shown here is derived from an EMBL/GenBank/DDBJ whole genome shotgun (WGS) entry which is preliminary data.</text>
</comment>
<protein>
    <submittedName>
        <fullName evidence="1">Uncharacterized protein</fullName>
    </submittedName>
</protein>
<evidence type="ECO:0000313" key="1">
    <source>
        <dbReference type="EMBL" id="KKW42203.1"/>
    </source>
</evidence>
<accession>A0A0G1YFJ1</accession>
<proteinExistence type="predicted"/>
<dbReference type="EMBL" id="LCRX01000009">
    <property type="protein sequence ID" value="KKW42203.1"/>
    <property type="molecule type" value="Genomic_DNA"/>
</dbReference>
<evidence type="ECO:0000313" key="2">
    <source>
        <dbReference type="Proteomes" id="UP000033870"/>
    </source>
</evidence>
<name>A0A0G1YFJ1_9BACT</name>
<organism evidence="1 2">
    <name type="scientific">Candidatus Magasanikbacteria bacterium GW2011_GWA2_56_11</name>
    <dbReference type="NCBI Taxonomy" id="1619044"/>
    <lineage>
        <taxon>Bacteria</taxon>
        <taxon>Candidatus Magasanikiibacteriota</taxon>
    </lineage>
</organism>
<dbReference type="Proteomes" id="UP000033870">
    <property type="component" value="Unassembled WGS sequence"/>
</dbReference>
<sequence>MNTTETRLAFNIFDDAWMEHITQERVDAMVRAYGRDAARYYLAIYRNSPGCIVDKNTVWP</sequence>
<reference evidence="1 2" key="1">
    <citation type="journal article" date="2015" name="Nature">
        <title>rRNA introns, odd ribosomes, and small enigmatic genomes across a large radiation of phyla.</title>
        <authorList>
            <person name="Brown C.T."/>
            <person name="Hug L.A."/>
            <person name="Thomas B.C."/>
            <person name="Sharon I."/>
            <person name="Castelle C.J."/>
            <person name="Singh A."/>
            <person name="Wilkins M.J."/>
            <person name="Williams K.H."/>
            <person name="Banfield J.F."/>
        </authorList>
    </citation>
    <scope>NUCLEOTIDE SEQUENCE [LARGE SCALE GENOMIC DNA]</scope>
</reference>
<dbReference type="AlphaFoldDB" id="A0A0G1YFJ1"/>
<dbReference type="STRING" id="1619044.UY92_C0009G0005"/>
<gene>
    <name evidence="1" type="ORF">UY92_C0009G0005</name>
</gene>